<name>A0A8J5K5A5_HOMAM</name>
<protein>
    <submittedName>
        <fullName evidence="2">Uncharacterized protein</fullName>
    </submittedName>
</protein>
<keyword evidence="1" id="KW-1133">Transmembrane helix</keyword>
<keyword evidence="3" id="KW-1185">Reference proteome</keyword>
<dbReference type="Proteomes" id="UP000747542">
    <property type="component" value="Unassembled WGS sequence"/>
</dbReference>
<evidence type="ECO:0000313" key="3">
    <source>
        <dbReference type="Proteomes" id="UP000747542"/>
    </source>
</evidence>
<comment type="caution">
    <text evidence="2">The sequence shown here is derived from an EMBL/GenBank/DDBJ whole genome shotgun (WGS) entry which is preliminary data.</text>
</comment>
<evidence type="ECO:0000313" key="2">
    <source>
        <dbReference type="EMBL" id="KAG7165204.1"/>
    </source>
</evidence>
<dbReference type="AlphaFoldDB" id="A0A8J5K5A5"/>
<organism evidence="2 3">
    <name type="scientific">Homarus americanus</name>
    <name type="common">American lobster</name>
    <dbReference type="NCBI Taxonomy" id="6706"/>
    <lineage>
        <taxon>Eukaryota</taxon>
        <taxon>Metazoa</taxon>
        <taxon>Ecdysozoa</taxon>
        <taxon>Arthropoda</taxon>
        <taxon>Crustacea</taxon>
        <taxon>Multicrustacea</taxon>
        <taxon>Malacostraca</taxon>
        <taxon>Eumalacostraca</taxon>
        <taxon>Eucarida</taxon>
        <taxon>Decapoda</taxon>
        <taxon>Pleocyemata</taxon>
        <taxon>Astacidea</taxon>
        <taxon>Nephropoidea</taxon>
        <taxon>Nephropidae</taxon>
        <taxon>Homarus</taxon>
    </lineage>
</organism>
<evidence type="ECO:0000256" key="1">
    <source>
        <dbReference type="SAM" id="Phobius"/>
    </source>
</evidence>
<keyword evidence="1" id="KW-0472">Membrane</keyword>
<accession>A0A8J5K5A5</accession>
<reference evidence="2" key="1">
    <citation type="journal article" date="2021" name="Sci. Adv.">
        <title>The American lobster genome reveals insights on longevity, neural, and immune adaptations.</title>
        <authorList>
            <person name="Polinski J.M."/>
            <person name="Zimin A.V."/>
            <person name="Clark K.F."/>
            <person name="Kohn A.B."/>
            <person name="Sadowski N."/>
            <person name="Timp W."/>
            <person name="Ptitsyn A."/>
            <person name="Khanna P."/>
            <person name="Romanova D.Y."/>
            <person name="Williams P."/>
            <person name="Greenwood S.J."/>
            <person name="Moroz L.L."/>
            <person name="Walt D.R."/>
            <person name="Bodnar A.G."/>
        </authorList>
    </citation>
    <scope>NUCLEOTIDE SEQUENCE</scope>
    <source>
        <strain evidence="2">GMGI-L3</strain>
    </source>
</reference>
<proteinExistence type="predicted"/>
<gene>
    <name evidence="2" type="ORF">Hamer_G021930</name>
</gene>
<keyword evidence="1" id="KW-0812">Transmembrane</keyword>
<sequence length="78" mass="8976">MNDEREEASRGAAEVFPLRRLMLRTAGWRSGASVLLLLLLLPLLLPLLLLGRRHHRSHTAYHRTCNQSQVLVFIFTNQ</sequence>
<dbReference type="EMBL" id="JAHLQT010024550">
    <property type="protein sequence ID" value="KAG7165204.1"/>
    <property type="molecule type" value="Genomic_DNA"/>
</dbReference>
<feature type="transmembrane region" description="Helical" evidence="1">
    <location>
        <begin position="26"/>
        <end position="50"/>
    </location>
</feature>